<dbReference type="Pfam" id="PF00386">
    <property type="entry name" value="C1q"/>
    <property type="match status" value="1"/>
</dbReference>
<dbReference type="SUPFAM" id="SSF49842">
    <property type="entry name" value="TNF-like"/>
    <property type="match status" value="1"/>
</dbReference>
<dbReference type="Gene3D" id="2.60.120.40">
    <property type="match status" value="1"/>
</dbReference>
<proteinExistence type="predicted"/>
<sequence>MITCFSTKRLDGYKFPVYSTSSCPGNESEWNKRSAALKCNRTNGYTCLPNEKFTEILEFCYTTPWIWIQEESRSEKAVFDQWEEDDSYFVSTKACEEVENRIKSKNLVVVAGHSGSGKSAIIQHIALKYKKQGWTVERVTRILFEEGVQMERLLLPKATTTPYASPAAKIVAFYAYMSATIPSITGYGYHPSTGVFIAPETGVYVITWAMREASNCRHSTQLVVNKGEIGIIHLHSVSGGDFVGTGVVVTHVNAGDDVHVRTHASWNECYILSDIAGRSSFAGWTLS</sequence>
<dbReference type="InterPro" id="IPR027417">
    <property type="entry name" value="P-loop_NTPase"/>
</dbReference>
<keyword evidence="3" id="KW-1185">Reference proteome</keyword>
<evidence type="ECO:0000313" key="2">
    <source>
        <dbReference type="EnsemblMetazoa" id="G17576.1:cds"/>
    </source>
</evidence>
<organism evidence="2 3">
    <name type="scientific">Magallana gigas</name>
    <name type="common">Pacific oyster</name>
    <name type="synonym">Crassostrea gigas</name>
    <dbReference type="NCBI Taxonomy" id="29159"/>
    <lineage>
        <taxon>Eukaryota</taxon>
        <taxon>Metazoa</taxon>
        <taxon>Spiralia</taxon>
        <taxon>Lophotrochozoa</taxon>
        <taxon>Mollusca</taxon>
        <taxon>Bivalvia</taxon>
        <taxon>Autobranchia</taxon>
        <taxon>Pteriomorphia</taxon>
        <taxon>Ostreida</taxon>
        <taxon>Ostreoidea</taxon>
        <taxon>Ostreidae</taxon>
        <taxon>Magallana</taxon>
    </lineage>
</organism>
<dbReference type="EnsemblMetazoa" id="G17576.1">
    <property type="protein sequence ID" value="G17576.1:cds"/>
    <property type="gene ID" value="G17576"/>
</dbReference>
<dbReference type="PROSITE" id="PS50871">
    <property type="entry name" value="C1Q"/>
    <property type="match status" value="1"/>
</dbReference>
<dbReference type="InterPro" id="IPR049050">
    <property type="entry name" value="nSTAND3"/>
</dbReference>
<evidence type="ECO:0000259" key="1">
    <source>
        <dbReference type="PROSITE" id="PS50871"/>
    </source>
</evidence>
<dbReference type="Pfam" id="PF20720">
    <property type="entry name" value="nSTAND3"/>
    <property type="match status" value="1"/>
</dbReference>
<dbReference type="InterPro" id="IPR001073">
    <property type="entry name" value="C1q_dom"/>
</dbReference>
<evidence type="ECO:0000313" key="3">
    <source>
        <dbReference type="Proteomes" id="UP000005408"/>
    </source>
</evidence>
<feature type="domain" description="C1q" evidence="1">
    <location>
        <begin position="148"/>
        <end position="287"/>
    </location>
</feature>
<accession>A0A8W8J8K4</accession>
<protein>
    <recommendedName>
        <fullName evidence="1">C1q domain-containing protein</fullName>
    </recommendedName>
</protein>
<name>A0A8W8J8K4_MAGGI</name>
<dbReference type="AlphaFoldDB" id="A0A8W8J8K4"/>
<reference evidence="2" key="1">
    <citation type="submission" date="2022-08" db="UniProtKB">
        <authorList>
            <consortium name="EnsemblMetazoa"/>
        </authorList>
    </citation>
    <scope>IDENTIFICATION</scope>
    <source>
        <strain evidence="2">05x7-T-G4-1.051#20</strain>
    </source>
</reference>
<dbReference type="InterPro" id="IPR008983">
    <property type="entry name" value="Tumour_necrosis_fac-like_dom"/>
</dbReference>
<dbReference type="Proteomes" id="UP000005408">
    <property type="component" value="Unassembled WGS sequence"/>
</dbReference>
<dbReference type="SUPFAM" id="SSF52540">
    <property type="entry name" value="P-loop containing nucleoside triphosphate hydrolases"/>
    <property type="match status" value="1"/>
</dbReference>